<accession>A0ABY2BN40</accession>
<dbReference type="EMBL" id="SLWM01000004">
    <property type="protein sequence ID" value="TCO25516.1"/>
    <property type="molecule type" value="Genomic_DNA"/>
</dbReference>
<evidence type="ECO:0000313" key="3">
    <source>
        <dbReference type="Proteomes" id="UP000295818"/>
    </source>
</evidence>
<gene>
    <name evidence="2" type="ORF">EV644_10420</name>
</gene>
<keyword evidence="1" id="KW-0472">Membrane</keyword>
<reference evidence="2 3" key="1">
    <citation type="journal article" date="2015" name="Stand. Genomic Sci.">
        <title>Genomic Encyclopedia of Bacterial and Archaeal Type Strains, Phase III: the genomes of soil and plant-associated and newly described type strains.</title>
        <authorList>
            <person name="Whitman W.B."/>
            <person name="Woyke T."/>
            <person name="Klenk H.P."/>
            <person name="Zhou Y."/>
            <person name="Lilburn T.G."/>
            <person name="Beck B.J."/>
            <person name="De Vos P."/>
            <person name="Vandamme P."/>
            <person name="Eisen J.A."/>
            <person name="Garrity G."/>
            <person name="Hugenholtz P."/>
            <person name="Kyrpides N.C."/>
        </authorList>
    </citation>
    <scope>NUCLEOTIDE SEQUENCE [LARGE SCALE GENOMIC DNA]</scope>
    <source>
        <strain evidence="2 3">VKM Ac-2538</strain>
    </source>
</reference>
<keyword evidence="3" id="KW-1185">Reference proteome</keyword>
<name>A0ABY2BN40_9ACTN</name>
<dbReference type="Proteomes" id="UP000295818">
    <property type="component" value="Unassembled WGS sequence"/>
</dbReference>
<feature type="transmembrane region" description="Helical" evidence="1">
    <location>
        <begin position="27"/>
        <end position="47"/>
    </location>
</feature>
<sequence>MRTNIVLHFRATMPALAGTAGVRYPKFLAFNAASGLIWGICVVLLGYPAGNSYATIERPSVARPR</sequence>
<protein>
    <recommendedName>
        <fullName evidence="4">SNARE associated Golgi protein</fullName>
    </recommendedName>
</protein>
<proteinExistence type="predicted"/>
<evidence type="ECO:0008006" key="4">
    <source>
        <dbReference type="Google" id="ProtNLM"/>
    </source>
</evidence>
<keyword evidence="1" id="KW-1133">Transmembrane helix</keyword>
<dbReference type="RefSeq" id="WP_199239776.1">
    <property type="nucleotide sequence ID" value="NZ_SLWM01000004.1"/>
</dbReference>
<organism evidence="2 3">
    <name type="scientific">Kribbella orskensis</name>
    <dbReference type="NCBI Taxonomy" id="2512216"/>
    <lineage>
        <taxon>Bacteria</taxon>
        <taxon>Bacillati</taxon>
        <taxon>Actinomycetota</taxon>
        <taxon>Actinomycetes</taxon>
        <taxon>Propionibacteriales</taxon>
        <taxon>Kribbellaceae</taxon>
        <taxon>Kribbella</taxon>
    </lineage>
</organism>
<evidence type="ECO:0000313" key="2">
    <source>
        <dbReference type="EMBL" id="TCO25516.1"/>
    </source>
</evidence>
<comment type="caution">
    <text evidence="2">The sequence shown here is derived from an EMBL/GenBank/DDBJ whole genome shotgun (WGS) entry which is preliminary data.</text>
</comment>
<evidence type="ECO:0000256" key="1">
    <source>
        <dbReference type="SAM" id="Phobius"/>
    </source>
</evidence>
<keyword evidence="1" id="KW-0812">Transmembrane</keyword>